<evidence type="ECO:0000313" key="10">
    <source>
        <dbReference type="Proteomes" id="UP000823863"/>
    </source>
</evidence>
<dbReference type="NCBIfam" id="TIGR00835">
    <property type="entry name" value="agcS"/>
    <property type="match status" value="1"/>
</dbReference>
<dbReference type="GO" id="GO:0005886">
    <property type="term" value="C:plasma membrane"/>
    <property type="evidence" value="ECO:0007669"/>
    <property type="project" value="UniProtKB-SubCell"/>
</dbReference>
<dbReference type="AlphaFoldDB" id="A0A9D2TGD8"/>
<name>A0A9D2TGD8_9FIRM</name>
<dbReference type="PRINTS" id="PR00175">
    <property type="entry name" value="NAALASMPORT"/>
</dbReference>
<feature type="transmembrane region" description="Helical" evidence="8">
    <location>
        <begin position="440"/>
        <end position="461"/>
    </location>
</feature>
<feature type="transmembrane region" description="Helical" evidence="8">
    <location>
        <begin position="370"/>
        <end position="396"/>
    </location>
</feature>
<comment type="subcellular location">
    <subcellularLocation>
        <location evidence="1 8">Cell membrane</location>
        <topology evidence="1 8">Multi-pass membrane protein</topology>
    </subcellularLocation>
</comment>
<feature type="transmembrane region" description="Helical" evidence="8">
    <location>
        <begin position="239"/>
        <end position="257"/>
    </location>
</feature>
<accession>A0A9D2TGD8</accession>
<dbReference type="Proteomes" id="UP000823863">
    <property type="component" value="Unassembled WGS sequence"/>
</dbReference>
<feature type="transmembrane region" description="Helical" evidence="8">
    <location>
        <begin position="37"/>
        <end position="55"/>
    </location>
</feature>
<reference evidence="9" key="2">
    <citation type="submission" date="2021-04" db="EMBL/GenBank/DDBJ databases">
        <authorList>
            <person name="Gilroy R."/>
        </authorList>
    </citation>
    <scope>NUCLEOTIDE SEQUENCE</scope>
    <source>
        <strain evidence="9">CHK198-12963</strain>
    </source>
</reference>
<protein>
    <submittedName>
        <fullName evidence="9">Alanine:cation symporter family protein</fullName>
    </submittedName>
</protein>
<evidence type="ECO:0000313" key="9">
    <source>
        <dbReference type="EMBL" id="HJC67828.1"/>
    </source>
</evidence>
<evidence type="ECO:0000256" key="1">
    <source>
        <dbReference type="ARBA" id="ARBA00004651"/>
    </source>
</evidence>
<feature type="transmembrane region" description="Helical" evidence="8">
    <location>
        <begin position="328"/>
        <end position="350"/>
    </location>
</feature>
<keyword evidence="4 8" id="KW-1003">Cell membrane</keyword>
<dbReference type="PANTHER" id="PTHR30330">
    <property type="entry name" value="AGSS FAMILY TRANSPORTER, SODIUM-ALANINE"/>
    <property type="match status" value="1"/>
</dbReference>
<reference evidence="9" key="1">
    <citation type="journal article" date="2021" name="PeerJ">
        <title>Extensive microbial diversity within the chicken gut microbiome revealed by metagenomics and culture.</title>
        <authorList>
            <person name="Gilroy R."/>
            <person name="Ravi A."/>
            <person name="Getino M."/>
            <person name="Pursley I."/>
            <person name="Horton D.L."/>
            <person name="Alikhan N.F."/>
            <person name="Baker D."/>
            <person name="Gharbi K."/>
            <person name="Hall N."/>
            <person name="Watson M."/>
            <person name="Adriaenssens E.M."/>
            <person name="Foster-Nyarko E."/>
            <person name="Jarju S."/>
            <person name="Secka A."/>
            <person name="Antonio M."/>
            <person name="Oren A."/>
            <person name="Chaudhuri R.R."/>
            <person name="La Ragione R."/>
            <person name="Hildebrand F."/>
            <person name="Pallen M.J."/>
        </authorList>
    </citation>
    <scope>NUCLEOTIDE SEQUENCE</scope>
    <source>
        <strain evidence="9">CHK198-12963</strain>
    </source>
</reference>
<dbReference type="PANTHER" id="PTHR30330:SF1">
    <property type="entry name" value="AMINO-ACID CARRIER PROTEIN ALST"/>
    <property type="match status" value="1"/>
</dbReference>
<evidence type="ECO:0000256" key="5">
    <source>
        <dbReference type="ARBA" id="ARBA00022692"/>
    </source>
</evidence>
<proteinExistence type="inferred from homology"/>
<comment type="similarity">
    <text evidence="2 8">Belongs to the alanine or glycine:cation symporter (AGCS) (TC 2.A.25) family.</text>
</comment>
<evidence type="ECO:0000256" key="3">
    <source>
        <dbReference type="ARBA" id="ARBA00022448"/>
    </source>
</evidence>
<keyword evidence="7 8" id="KW-0472">Membrane</keyword>
<evidence type="ECO:0000256" key="7">
    <source>
        <dbReference type="ARBA" id="ARBA00023136"/>
    </source>
</evidence>
<keyword evidence="5 8" id="KW-0812">Transmembrane</keyword>
<comment type="caution">
    <text evidence="9">The sequence shown here is derived from an EMBL/GenBank/DDBJ whole genome shotgun (WGS) entry which is preliminary data.</text>
</comment>
<organism evidence="9 10">
    <name type="scientific">Candidatus Enterocloster excrementigallinarum</name>
    <dbReference type="NCBI Taxonomy" id="2838558"/>
    <lineage>
        <taxon>Bacteria</taxon>
        <taxon>Bacillati</taxon>
        <taxon>Bacillota</taxon>
        <taxon>Clostridia</taxon>
        <taxon>Lachnospirales</taxon>
        <taxon>Lachnospiraceae</taxon>
        <taxon>Enterocloster</taxon>
    </lineage>
</organism>
<evidence type="ECO:0000256" key="4">
    <source>
        <dbReference type="ARBA" id="ARBA00022475"/>
    </source>
</evidence>
<keyword evidence="6 8" id="KW-1133">Transmembrane helix</keyword>
<keyword evidence="3 8" id="KW-0813">Transport</keyword>
<feature type="transmembrane region" description="Helical" evidence="8">
    <location>
        <begin position="104"/>
        <end position="124"/>
    </location>
</feature>
<keyword evidence="8" id="KW-0769">Symport</keyword>
<evidence type="ECO:0000256" key="2">
    <source>
        <dbReference type="ARBA" id="ARBA00009261"/>
    </source>
</evidence>
<feature type="transmembrane region" description="Helical" evidence="8">
    <location>
        <begin position="208"/>
        <end position="227"/>
    </location>
</feature>
<gene>
    <name evidence="9" type="ORF">H9931_14140</name>
</gene>
<feature type="transmembrane region" description="Helical" evidence="8">
    <location>
        <begin position="417"/>
        <end position="434"/>
    </location>
</feature>
<dbReference type="PROSITE" id="PS00873">
    <property type="entry name" value="NA_ALANINE_SYMP"/>
    <property type="match status" value="1"/>
</dbReference>
<dbReference type="Pfam" id="PF01235">
    <property type="entry name" value="Na_Ala_symp"/>
    <property type="match status" value="1"/>
</dbReference>
<feature type="transmembrane region" description="Helical" evidence="8">
    <location>
        <begin position="176"/>
        <end position="196"/>
    </location>
</feature>
<dbReference type="Gene3D" id="1.20.1740.10">
    <property type="entry name" value="Amino acid/polyamine transporter I"/>
    <property type="match status" value="1"/>
</dbReference>
<sequence>MSFFNNLGQGIVSLIEAMYNLLWGDLISIPLPGGSSLGLSILVIILIPSGIYFTIRTRFLPFRLFPEMLRVTAENRSSSGHAGSISGVQALIVSTATRVGMGNLVGVVAAISAGGAGAVFWMWLIALLGSSTAFIEATLAQLYKEKDPLYGGYRGGPAYYLHQLFAGKKGPGKRSAIASLFALSGLICWCGISQVIGNSVSSAFRNAFHIPPLYTTVALVALAAIIVLRKHATVKVLDLMVPVMAALYFVITLYIIIRNAGMLPQVFARIFEEAFGLRQAVSGGIGAVIMNGAKRGLFSNEAGSGSAPCAAAAADVSHPVKAGLLQSLGVFIDTLVICSCTAFIMLLTPAGQLEGMEGMDLLQEAMNYHFGSFGAVFIAVILWLFSFSTFIGILFYARSNIAYLFGDNWLSQTLYKILALIMLFIGGLAAYTFVWDLGDLGVGLMTIFNMIALFPMAGEALEALKDYDHKKKNV</sequence>
<dbReference type="InterPro" id="IPR001463">
    <property type="entry name" value="Na/Ala_symport"/>
</dbReference>
<evidence type="ECO:0000256" key="6">
    <source>
        <dbReference type="ARBA" id="ARBA00022989"/>
    </source>
</evidence>
<evidence type="ECO:0000256" key="8">
    <source>
        <dbReference type="RuleBase" id="RU363064"/>
    </source>
</evidence>
<dbReference type="EMBL" id="DWWB01000085">
    <property type="protein sequence ID" value="HJC67828.1"/>
    <property type="molecule type" value="Genomic_DNA"/>
</dbReference>
<dbReference type="GO" id="GO:0005283">
    <property type="term" value="F:amino acid:sodium symporter activity"/>
    <property type="evidence" value="ECO:0007669"/>
    <property type="project" value="InterPro"/>
</dbReference>